<evidence type="ECO:0000313" key="2">
    <source>
        <dbReference type="EMBL" id="GBN80926.1"/>
    </source>
</evidence>
<evidence type="ECO:0000313" key="3">
    <source>
        <dbReference type="Proteomes" id="UP000499080"/>
    </source>
</evidence>
<evidence type="ECO:0000313" key="1">
    <source>
        <dbReference type="EMBL" id="GBN80924.1"/>
    </source>
</evidence>
<dbReference type="AlphaFoldDB" id="A0A4Y2RZZ6"/>
<proteinExistence type="predicted"/>
<organism evidence="2 3">
    <name type="scientific">Araneus ventricosus</name>
    <name type="common">Orbweaver spider</name>
    <name type="synonym">Epeira ventricosa</name>
    <dbReference type="NCBI Taxonomy" id="182803"/>
    <lineage>
        <taxon>Eukaryota</taxon>
        <taxon>Metazoa</taxon>
        <taxon>Ecdysozoa</taxon>
        <taxon>Arthropoda</taxon>
        <taxon>Chelicerata</taxon>
        <taxon>Arachnida</taxon>
        <taxon>Araneae</taxon>
        <taxon>Araneomorphae</taxon>
        <taxon>Entelegynae</taxon>
        <taxon>Araneoidea</taxon>
        <taxon>Araneidae</taxon>
        <taxon>Araneus</taxon>
    </lineage>
</organism>
<accession>A0A4Y2RZZ6</accession>
<dbReference type="EMBL" id="BGPR01148571">
    <property type="protein sequence ID" value="GBN80926.1"/>
    <property type="molecule type" value="Genomic_DNA"/>
</dbReference>
<comment type="caution">
    <text evidence="2">The sequence shown here is derived from an EMBL/GenBank/DDBJ whole genome shotgun (WGS) entry which is preliminary data.</text>
</comment>
<feature type="non-terminal residue" evidence="2">
    <location>
        <position position="1"/>
    </location>
</feature>
<reference evidence="2 3" key="1">
    <citation type="journal article" date="2019" name="Sci. Rep.">
        <title>Orb-weaving spider Araneus ventricosus genome elucidates the spidroin gene catalogue.</title>
        <authorList>
            <person name="Kono N."/>
            <person name="Nakamura H."/>
            <person name="Ohtoshi R."/>
            <person name="Moran D.A.P."/>
            <person name="Shinohara A."/>
            <person name="Yoshida Y."/>
            <person name="Fujiwara M."/>
            <person name="Mori M."/>
            <person name="Tomita M."/>
            <person name="Arakawa K."/>
        </authorList>
    </citation>
    <scope>NUCLEOTIDE SEQUENCE [LARGE SCALE GENOMIC DNA]</scope>
</reference>
<name>A0A4Y2RZZ6_ARAVE</name>
<keyword evidence="3" id="KW-1185">Reference proteome</keyword>
<gene>
    <name evidence="1" type="ORF">AVEN_216422_1</name>
    <name evidence="2" type="ORF">AVEN_222899_1</name>
</gene>
<dbReference type="EMBL" id="BGPR01148570">
    <property type="protein sequence ID" value="GBN80924.1"/>
    <property type="molecule type" value="Genomic_DNA"/>
</dbReference>
<dbReference type="Proteomes" id="UP000499080">
    <property type="component" value="Unassembled WGS sequence"/>
</dbReference>
<protein>
    <submittedName>
        <fullName evidence="2">Uncharacterized protein</fullName>
    </submittedName>
</protein>
<sequence length="56" mass="6721">LFKFWRYRVEMNTDRTPPHVLVPHDSTATKPVVWTWDEMNTNSLTRIDFVQNMKGI</sequence>